<evidence type="ECO:0000313" key="1">
    <source>
        <dbReference type="EMBL" id="KAH7836878.1"/>
    </source>
</evidence>
<dbReference type="Proteomes" id="UP000828048">
    <property type="component" value="Chromosome 6"/>
</dbReference>
<accession>A0ACB7X888</accession>
<comment type="caution">
    <text evidence="1">The sequence shown here is derived from an EMBL/GenBank/DDBJ whole genome shotgun (WGS) entry which is preliminary data.</text>
</comment>
<gene>
    <name evidence="1" type="ORF">Vadar_006851</name>
</gene>
<sequence length="255" mass="27076">MAVASLLPMASMTLGPPPYPTSLSGSGLRRPPSIPPPTLTVSVARPRSKSEVSVSSSLSPPLLTQGLAPPNPSLPPLTGSTRTIATLPANAHPPPPKSLIFAAILLPPGPPVFSSPNPTSLFLRNFSKPATVSFPLLPPKCKLAASYSPNPPPIPARNHTHSQLTGSTAAWSLFLAVICPQIFGCVLLIRDLLGWFPNIQWDNQPMSAIRDLCDPYLSLFRGIIPPLFNSLDVSPILAFLLLGMLGQLARPPRPH</sequence>
<proteinExistence type="predicted"/>
<evidence type="ECO:0000313" key="2">
    <source>
        <dbReference type="Proteomes" id="UP000828048"/>
    </source>
</evidence>
<organism evidence="1 2">
    <name type="scientific">Vaccinium darrowii</name>
    <dbReference type="NCBI Taxonomy" id="229202"/>
    <lineage>
        <taxon>Eukaryota</taxon>
        <taxon>Viridiplantae</taxon>
        <taxon>Streptophyta</taxon>
        <taxon>Embryophyta</taxon>
        <taxon>Tracheophyta</taxon>
        <taxon>Spermatophyta</taxon>
        <taxon>Magnoliopsida</taxon>
        <taxon>eudicotyledons</taxon>
        <taxon>Gunneridae</taxon>
        <taxon>Pentapetalae</taxon>
        <taxon>asterids</taxon>
        <taxon>Ericales</taxon>
        <taxon>Ericaceae</taxon>
        <taxon>Vaccinioideae</taxon>
        <taxon>Vaccinieae</taxon>
        <taxon>Vaccinium</taxon>
    </lineage>
</organism>
<protein>
    <submittedName>
        <fullName evidence="1">Uncharacterized protein</fullName>
    </submittedName>
</protein>
<reference evidence="1 2" key="1">
    <citation type="journal article" date="2021" name="Hortic Res">
        <title>High-quality reference genome and annotation aids understanding of berry development for evergreen blueberry (Vaccinium darrowii).</title>
        <authorList>
            <person name="Yu J."/>
            <person name="Hulse-Kemp A.M."/>
            <person name="Babiker E."/>
            <person name="Staton M."/>
        </authorList>
    </citation>
    <scope>NUCLEOTIDE SEQUENCE [LARGE SCALE GENOMIC DNA]</scope>
    <source>
        <strain evidence="2">cv. NJ 8807/NJ 8810</strain>
        <tissue evidence="1">Young leaf</tissue>
    </source>
</reference>
<keyword evidence="2" id="KW-1185">Reference proteome</keyword>
<dbReference type="EMBL" id="CM037156">
    <property type="protein sequence ID" value="KAH7836878.1"/>
    <property type="molecule type" value="Genomic_DNA"/>
</dbReference>
<name>A0ACB7X888_9ERIC</name>